<dbReference type="Pfam" id="PF01263">
    <property type="entry name" value="Aldose_epim"/>
    <property type="match status" value="1"/>
</dbReference>
<reference evidence="1 2" key="1">
    <citation type="submission" date="2017-06" db="EMBL/GenBank/DDBJ databases">
        <authorList>
            <person name="Kim H.J."/>
            <person name="Triplett B.A."/>
        </authorList>
    </citation>
    <scope>NUCLEOTIDE SEQUENCE [LARGE SCALE GENOMIC DNA]</scope>
    <source>
        <strain evidence="1 2">U15</strain>
    </source>
</reference>
<dbReference type="OrthoDB" id="9808779at2"/>
<evidence type="ECO:0000313" key="2">
    <source>
        <dbReference type="Proteomes" id="UP000198284"/>
    </source>
</evidence>
<dbReference type="AlphaFoldDB" id="A0A239C3C5"/>
<dbReference type="SUPFAM" id="SSF74650">
    <property type="entry name" value="Galactose mutarotase-like"/>
    <property type="match status" value="1"/>
</dbReference>
<dbReference type="InterPro" id="IPR014718">
    <property type="entry name" value="GH-type_carb-bd"/>
</dbReference>
<dbReference type="GO" id="GO:0005975">
    <property type="term" value="P:carbohydrate metabolic process"/>
    <property type="evidence" value="ECO:0007669"/>
    <property type="project" value="InterPro"/>
</dbReference>
<organism evidence="1 2">
    <name type="scientific">Noviherbaspirillum humi</name>
    <dbReference type="NCBI Taxonomy" id="1688639"/>
    <lineage>
        <taxon>Bacteria</taxon>
        <taxon>Pseudomonadati</taxon>
        <taxon>Pseudomonadota</taxon>
        <taxon>Betaproteobacteria</taxon>
        <taxon>Burkholderiales</taxon>
        <taxon>Oxalobacteraceae</taxon>
        <taxon>Noviherbaspirillum</taxon>
    </lineage>
</organism>
<proteinExistence type="predicted"/>
<dbReference type="InterPro" id="IPR008183">
    <property type="entry name" value="Aldose_1/G6P_1-epimerase"/>
</dbReference>
<dbReference type="CDD" id="cd09021">
    <property type="entry name" value="Aldose_epim_Ec_YphB"/>
    <property type="match status" value="1"/>
</dbReference>
<accession>A0A239C3C5</accession>
<evidence type="ECO:0000313" key="1">
    <source>
        <dbReference type="EMBL" id="SNS14767.1"/>
    </source>
</evidence>
<dbReference type="EMBL" id="FZOT01000001">
    <property type="protein sequence ID" value="SNS14767.1"/>
    <property type="molecule type" value="Genomic_DNA"/>
</dbReference>
<dbReference type="RefSeq" id="WP_089397471.1">
    <property type="nucleotide sequence ID" value="NZ_FZOT01000001.1"/>
</dbReference>
<dbReference type="Proteomes" id="UP000198284">
    <property type="component" value="Unassembled WGS sequence"/>
</dbReference>
<gene>
    <name evidence="1" type="ORF">SAMN06265795_101241</name>
</gene>
<protein>
    <submittedName>
        <fullName evidence="1">Aldose 1-epimerase</fullName>
    </submittedName>
</protein>
<keyword evidence="2" id="KW-1185">Reference proteome</keyword>
<dbReference type="InterPro" id="IPR011013">
    <property type="entry name" value="Gal_mutarotase_sf_dom"/>
</dbReference>
<sequence>MSDLIRLQSDVLKADIAPRHGAAIASLAERGTGFALLRPTAEADIAAGNVRQFGCFPLLPYSNRMGFRRMQFGGRTLTLAANRPDAPHSFHGNGWMSAWTAREKQADALTLELRHAGDEHWPFRYEAEQVFRLEGNRFSVSATLFNSGKEAFPAGGGWHPFFATGAGTTLRFDAERVWLNDEDMLPQQAVAARGDWHFGAARALEGVAIDNCFDGWSGTAQLMHPASRRRVTLNAGEPLSKLVVFRRPDVDGFIALEPVSHVNDGINLAARGHADTGMRILAPGESLGFSMSITLDRL</sequence>
<dbReference type="GO" id="GO:0016853">
    <property type="term" value="F:isomerase activity"/>
    <property type="evidence" value="ECO:0007669"/>
    <property type="project" value="InterPro"/>
</dbReference>
<name>A0A239C3C5_9BURK</name>
<dbReference type="GO" id="GO:0030246">
    <property type="term" value="F:carbohydrate binding"/>
    <property type="evidence" value="ECO:0007669"/>
    <property type="project" value="InterPro"/>
</dbReference>
<dbReference type="Gene3D" id="2.70.98.10">
    <property type="match status" value="1"/>
</dbReference>